<comment type="caution">
    <text evidence="12">The sequence shown here is derived from an EMBL/GenBank/DDBJ whole genome shotgun (WGS) entry which is preliminary data.</text>
</comment>
<feature type="signal peptide" evidence="9">
    <location>
        <begin position="1"/>
        <end position="20"/>
    </location>
</feature>
<dbReference type="PANTHER" id="PTHR30251">
    <property type="entry name" value="PILUS ASSEMBLY CHAPERONE"/>
    <property type="match status" value="1"/>
</dbReference>
<evidence type="ECO:0000256" key="3">
    <source>
        <dbReference type="ARBA" id="ARBA00022558"/>
    </source>
</evidence>
<dbReference type="InterPro" id="IPR008962">
    <property type="entry name" value="PapD-like_sf"/>
</dbReference>
<evidence type="ECO:0000256" key="6">
    <source>
        <dbReference type="ARBA" id="ARBA00023186"/>
    </source>
</evidence>
<keyword evidence="7" id="KW-0393">Immunoglobulin domain</keyword>
<dbReference type="PANTHER" id="PTHR30251:SF2">
    <property type="entry name" value="FIMBRIAL CHAPERONE YADV-RELATED"/>
    <property type="match status" value="1"/>
</dbReference>
<dbReference type="GO" id="GO:0071555">
    <property type="term" value="P:cell wall organization"/>
    <property type="evidence" value="ECO:0007669"/>
    <property type="project" value="InterPro"/>
</dbReference>
<dbReference type="Pfam" id="PF00345">
    <property type="entry name" value="PapD_N"/>
    <property type="match status" value="1"/>
</dbReference>
<dbReference type="EMBL" id="JAUQTG010000003">
    <property type="protein sequence ID" value="MDO7856042.1"/>
    <property type="molecule type" value="Genomic_DNA"/>
</dbReference>
<dbReference type="InterPro" id="IPR016148">
    <property type="entry name" value="Pili_assmbl_chaperone_C"/>
</dbReference>
<keyword evidence="4 9" id="KW-0732">Signal</keyword>
<feature type="domain" description="Pili assembly chaperone C-terminal" evidence="11">
    <location>
        <begin position="162"/>
        <end position="217"/>
    </location>
</feature>
<evidence type="ECO:0000313" key="15">
    <source>
        <dbReference type="Proteomes" id="UP001176478"/>
    </source>
</evidence>
<evidence type="ECO:0000313" key="13">
    <source>
        <dbReference type="EMBL" id="MDO7856042.1"/>
    </source>
</evidence>
<evidence type="ECO:0000313" key="14">
    <source>
        <dbReference type="Proteomes" id="UP001156701"/>
    </source>
</evidence>
<dbReference type="InterPro" id="IPR036316">
    <property type="entry name" value="Pili_assmbl_chap_C_dom_sf"/>
</dbReference>
<reference evidence="12" key="1">
    <citation type="submission" date="2023-03" db="EMBL/GenBank/DDBJ databases">
        <title>a new species belonging to Providencia genus.</title>
        <authorList>
            <person name="Yang W."/>
            <person name="Hu F."/>
            <person name="Shen S."/>
            <person name="Ding L."/>
            <person name="Yin D."/>
        </authorList>
    </citation>
    <scope>NUCLEOTIDE SEQUENCE</scope>
    <source>
        <strain evidence="12">CRE-3FA-0001</strain>
    </source>
</reference>
<dbReference type="Proteomes" id="UP001176478">
    <property type="component" value="Unassembled WGS sequence"/>
</dbReference>
<protein>
    <submittedName>
        <fullName evidence="12">Molecular chaperone</fullName>
    </submittedName>
</protein>
<keyword evidence="5" id="KW-0574">Periplasm</keyword>
<dbReference type="PRINTS" id="PR00969">
    <property type="entry name" value="CHAPERONPILI"/>
</dbReference>
<comment type="similarity">
    <text evidence="2 8">Belongs to the periplasmic pilus chaperone family.</text>
</comment>
<dbReference type="InterPro" id="IPR013783">
    <property type="entry name" value="Ig-like_fold"/>
</dbReference>
<accession>A0AA42K3C7</accession>
<dbReference type="PROSITE" id="PS00635">
    <property type="entry name" value="PILI_CHAPERONE"/>
    <property type="match status" value="1"/>
</dbReference>
<evidence type="ECO:0000256" key="8">
    <source>
        <dbReference type="RuleBase" id="RU003918"/>
    </source>
</evidence>
<sequence>MKKSLILLVLLCMTAVNVNASVVLGGTRVIYEGNKKEASISVRNDEKIPFLVQSWVNSFDDSEKQKIPFTVTPPLFRIEPESVNAIRIVLTDPKLPSDKESIYWLNVKSIPPSDPNATNNLTISINNKIKLIYRPVDLPTADAFTAYEKLTFEKKGNSLKSKNPTPYYVSFGELKIGNKKITDPGMVPPMGEATWNISEIQANQVTWSAVNDHGTITKTKTQTLK</sequence>
<evidence type="ECO:0000256" key="7">
    <source>
        <dbReference type="ARBA" id="ARBA00023319"/>
    </source>
</evidence>
<evidence type="ECO:0000256" key="1">
    <source>
        <dbReference type="ARBA" id="ARBA00004418"/>
    </source>
</evidence>
<feature type="chain" id="PRO_5041293969" evidence="9">
    <location>
        <begin position="21"/>
        <end position="225"/>
    </location>
</feature>
<evidence type="ECO:0000256" key="4">
    <source>
        <dbReference type="ARBA" id="ARBA00022729"/>
    </source>
</evidence>
<dbReference type="AlphaFoldDB" id="A0AA42K3C7"/>
<dbReference type="SUPFAM" id="SSF49354">
    <property type="entry name" value="PapD-like"/>
    <property type="match status" value="1"/>
</dbReference>
<dbReference type="InterPro" id="IPR018046">
    <property type="entry name" value="Pili_assmbl_chaperone_CS"/>
</dbReference>
<dbReference type="EMBL" id="JARRYG010000031">
    <property type="protein sequence ID" value="MDG4698642.1"/>
    <property type="molecule type" value="Genomic_DNA"/>
</dbReference>
<evidence type="ECO:0000256" key="2">
    <source>
        <dbReference type="ARBA" id="ARBA00007399"/>
    </source>
</evidence>
<organism evidence="12 14">
    <name type="scientific">Providencia huashanensis</name>
    <dbReference type="NCBI Taxonomy" id="3037798"/>
    <lineage>
        <taxon>Bacteria</taxon>
        <taxon>Pseudomonadati</taxon>
        <taxon>Pseudomonadota</taxon>
        <taxon>Gammaproteobacteria</taxon>
        <taxon>Enterobacterales</taxon>
        <taxon>Morganellaceae</taxon>
        <taxon>Providencia</taxon>
    </lineage>
</organism>
<dbReference type="InterPro" id="IPR050643">
    <property type="entry name" value="Periplasmic_pilus_chap"/>
</dbReference>
<gene>
    <name evidence="12" type="ORF">P7V44_20660</name>
    <name evidence="13" type="ORF">Q5E86_06660</name>
</gene>
<reference evidence="13" key="2">
    <citation type="submission" date="2023-07" db="EMBL/GenBank/DDBJ databases">
        <authorList>
            <person name="Yang W."/>
            <person name="Chen J."/>
            <person name="Ji P."/>
            <person name="Hu F."/>
        </authorList>
    </citation>
    <scope>NUCLEOTIDE SEQUENCE</scope>
    <source>
        <strain evidence="13">CRE-138-0111</strain>
    </source>
</reference>
<evidence type="ECO:0000259" key="10">
    <source>
        <dbReference type="Pfam" id="PF00345"/>
    </source>
</evidence>
<proteinExistence type="inferred from homology"/>
<dbReference type="GO" id="GO:0030288">
    <property type="term" value="C:outer membrane-bounded periplasmic space"/>
    <property type="evidence" value="ECO:0007669"/>
    <property type="project" value="InterPro"/>
</dbReference>
<dbReference type="SUPFAM" id="SSF49584">
    <property type="entry name" value="Periplasmic chaperone C-domain"/>
    <property type="match status" value="1"/>
</dbReference>
<dbReference type="RefSeq" id="WP_042848213.1">
    <property type="nucleotide sequence ID" value="NZ_JARRYG010000031.1"/>
</dbReference>
<evidence type="ECO:0000256" key="5">
    <source>
        <dbReference type="ARBA" id="ARBA00022764"/>
    </source>
</evidence>
<keyword evidence="15" id="KW-1185">Reference proteome</keyword>
<reference evidence="13" key="3">
    <citation type="journal article" date="2024" name="Int. J. Antimicrob. Agents">
        <title>Identification of a novel Providencia species showing multi-drug-resistant in three patients with hospital-acquired infection.</title>
        <authorList>
            <person name="Yang W."/>
            <person name="Chen J."/>
            <person name="Yang F."/>
            <person name="Ji P."/>
            <person name="Shen S."/>
            <person name="Yin D."/>
            <person name="Hu F."/>
        </authorList>
    </citation>
    <scope>NUCLEOTIDE SEQUENCE</scope>
    <source>
        <strain evidence="13">CRE-138-0111</strain>
    </source>
</reference>
<evidence type="ECO:0000256" key="9">
    <source>
        <dbReference type="SAM" id="SignalP"/>
    </source>
</evidence>
<dbReference type="Pfam" id="PF02753">
    <property type="entry name" value="PapD_C"/>
    <property type="match status" value="1"/>
</dbReference>
<dbReference type="Gene3D" id="2.60.40.10">
    <property type="entry name" value="Immunoglobulins"/>
    <property type="match status" value="2"/>
</dbReference>
<name>A0AA42K3C7_9GAMM</name>
<feature type="domain" description="Pili assembly chaperone N-terminal" evidence="10">
    <location>
        <begin position="21"/>
        <end position="138"/>
    </location>
</feature>
<keyword evidence="3" id="KW-1029">Fimbrium biogenesis</keyword>
<dbReference type="Proteomes" id="UP001156701">
    <property type="component" value="Unassembled WGS sequence"/>
</dbReference>
<keyword evidence="6 8" id="KW-0143">Chaperone</keyword>
<dbReference type="InterPro" id="IPR001829">
    <property type="entry name" value="Pili_assmbl_chaperone_bac"/>
</dbReference>
<evidence type="ECO:0000259" key="11">
    <source>
        <dbReference type="Pfam" id="PF02753"/>
    </source>
</evidence>
<dbReference type="InterPro" id="IPR016147">
    <property type="entry name" value="Pili_assmbl_chaperone_N"/>
</dbReference>
<evidence type="ECO:0000313" key="12">
    <source>
        <dbReference type="EMBL" id="MDG4698642.1"/>
    </source>
</evidence>
<comment type="subcellular location">
    <subcellularLocation>
        <location evidence="1 8">Periplasm</location>
    </subcellularLocation>
</comment>